<name>A0AAD9XQF2_9ROSI</name>
<dbReference type="PANTHER" id="PTHR31805:SF15">
    <property type="entry name" value="DUF1421 DOMAIN-CONTAINING PROTEIN"/>
    <property type="match status" value="1"/>
</dbReference>
<proteinExistence type="predicted"/>
<evidence type="ECO:0000313" key="4">
    <source>
        <dbReference type="EMBL" id="KAK2663690.1"/>
    </source>
</evidence>
<feature type="compositionally biased region" description="Polar residues" evidence="2">
    <location>
        <begin position="389"/>
        <end position="399"/>
    </location>
</feature>
<feature type="compositionally biased region" description="Polar residues" evidence="2">
    <location>
        <begin position="15"/>
        <end position="29"/>
    </location>
</feature>
<comment type="caution">
    <text evidence="4">The sequence shown here is derived from an EMBL/GenBank/DDBJ whole genome shotgun (WGS) entry which is preliminary data.</text>
</comment>
<dbReference type="AlphaFoldDB" id="A0AAD9XQF2"/>
<accession>A0AAD9XQF2</accession>
<dbReference type="PANTHER" id="PTHR31805">
    <property type="entry name" value="RECEPTOR-LIKE KINASE, PUTATIVE (DUF1421)-RELATED"/>
    <property type="match status" value="1"/>
</dbReference>
<feature type="compositionally biased region" description="Low complexity" evidence="2">
    <location>
        <begin position="343"/>
        <end position="369"/>
    </location>
</feature>
<feature type="compositionally biased region" description="Polar residues" evidence="2">
    <location>
        <begin position="440"/>
        <end position="460"/>
    </location>
</feature>
<feature type="compositionally biased region" description="Polar residues" evidence="2">
    <location>
        <begin position="296"/>
        <end position="305"/>
    </location>
</feature>
<gene>
    <name evidence="4" type="ORF">Ddye_002264</name>
</gene>
<feature type="region of interest" description="Disordered" evidence="2">
    <location>
        <begin position="1"/>
        <end position="33"/>
    </location>
</feature>
<feature type="region of interest" description="Disordered" evidence="2">
    <location>
        <begin position="327"/>
        <end position="477"/>
    </location>
</feature>
<feature type="compositionally biased region" description="Polar residues" evidence="2">
    <location>
        <begin position="239"/>
        <end position="260"/>
    </location>
</feature>
<evidence type="ECO:0000256" key="1">
    <source>
        <dbReference type="SAM" id="Coils"/>
    </source>
</evidence>
<feature type="compositionally biased region" description="Pro residues" evidence="2">
    <location>
        <begin position="277"/>
        <end position="289"/>
    </location>
</feature>
<keyword evidence="1" id="KW-0175">Coiled coil</keyword>
<feature type="region of interest" description="Disordered" evidence="2">
    <location>
        <begin position="223"/>
        <end position="311"/>
    </location>
</feature>
<sequence>MRNSNSWTYMDKQISDQSRSQQQPHQTHNFFDIEDEFEHDYGSQYLSFDSVRPKQKSVPLRSTVGGEKAGTFDGADLVSEIDHKIKEHIDNVLYAVEGLSARVTQLETRTCKMENTVDDLKESIEYNHGRTDGKLRELENILREVVGGVKDLKDKQEIAEAQLQVAKLQLSKGNPQLGKQNSAAEADSTRLDLSFVPQQSYQLPPDPVSRPQQPAALASGIPNLQHQHPLPAPVATAPQLPTQSPQKVTPSISPTLTPETSHLHYHMPSTQQSQLSPPVPYQPQQPTPPEITNQQYHVTSTQKSQPQPPALHQSYQLTSLETTNQQYHMTPTQQSPPPPPAQYQPYQPTSQPPISQLSQPPQLHPPSSTVYAQPHGPLHRQPEEVPYFPSQSIQKSSQPRGGFFSPQRFYDGSTQQTNEQPPSRPYSEFPSGYLQPPEDSYSNNHYRYGSSPFSSSTSNMKPLRPSPSPSVPHSGISTSQLPTAKILPQALPTASIVESGSPSGASTNRVPVDEVIDNVAAMGFRRDTVRATVRKLTENGQSVDLNVVLDKLMNNA</sequence>
<feature type="coiled-coil region" evidence="1">
    <location>
        <begin position="135"/>
        <end position="169"/>
    </location>
</feature>
<dbReference type="Proteomes" id="UP001280121">
    <property type="component" value="Unassembled WGS sequence"/>
</dbReference>
<keyword evidence="5" id="KW-1185">Reference proteome</keyword>
<dbReference type="Pfam" id="PF07223">
    <property type="entry name" value="DUF1421"/>
    <property type="match status" value="1"/>
</dbReference>
<dbReference type="EMBL" id="JANJYI010000001">
    <property type="protein sequence ID" value="KAK2663690.1"/>
    <property type="molecule type" value="Genomic_DNA"/>
</dbReference>
<feature type="domain" description="DUF1421" evidence="3">
    <location>
        <begin position="512"/>
        <end position="555"/>
    </location>
</feature>
<feature type="compositionally biased region" description="Polar residues" evidence="2">
    <location>
        <begin position="412"/>
        <end position="421"/>
    </location>
</feature>
<evidence type="ECO:0000256" key="2">
    <source>
        <dbReference type="SAM" id="MobiDB-lite"/>
    </source>
</evidence>
<evidence type="ECO:0000259" key="3">
    <source>
        <dbReference type="Pfam" id="PF07223"/>
    </source>
</evidence>
<reference evidence="4" key="1">
    <citation type="journal article" date="2023" name="Plant J.">
        <title>Genome sequences and population genomics provide insights into the demographic history, inbreeding, and mutation load of two 'living fossil' tree species of Dipteronia.</title>
        <authorList>
            <person name="Feng Y."/>
            <person name="Comes H.P."/>
            <person name="Chen J."/>
            <person name="Zhu S."/>
            <person name="Lu R."/>
            <person name="Zhang X."/>
            <person name="Li P."/>
            <person name="Qiu J."/>
            <person name="Olsen K.M."/>
            <person name="Qiu Y."/>
        </authorList>
    </citation>
    <scope>NUCLEOTIDE SEQUENCE</scope>
    <source>
        <strain evidence="4">KIB01</strain>
    </source>
</reference>
<evidence type="ECO:0000313" key="5">
    <source>
        <dbReference type="Proteomes" id="UP001280121"/>
    </source>
</evidence>
<dbReference type="InterPro" id="IPR010820">
    <property type="entry name" value="DUF1421"/>
</dbReference>
<protein>
    <recommendedName>
        <fullName evidence="3">DUF1421 domain-containing protein</fullName>
    </recommendedName>
</protein>
<organism evidence="4 5">
    <name type="scientific">Dipteronia dyeriana</name>
    <dbReference type="NCBI Taxonomy" id="168575"/>
    <lineage>
        <taxon>Eukaryota</taxon>
        <taxon>Viridiplantae</taxon>
        <taxon>Streptophyta</taxon>
        <taxon>Embryophyta</taxon>
        <taxon>Tracheophyta</taxon>
        <taxon>Spermatophyta</taxon>
        <taxon>Magnoliopsida</taxon>
        <taxon>eudicotyledons</taxon>
        <taxon>Gunneridae</taxon>
        <taxon>Pentapetalae</taxon>
        <taxon>rosids</taxon>
        <taxon>malvids</taxon>
        <taxon>Sapindales</taxon>
        <taxon>Sapindaceae</taxon>
        <taxon>Hippocastanoideae</taxon>
        <taxon>Acereae</taxon>
        <taxon>Dipteronia</taxon>
    </lineage>
</organism>